<dbReference type="EMBL" id="PDJJ01000001">
    <property type="protein sequence ID" value="PFG42618.1"/>
    <property type="molecule type" value="Genomic_DNA"/>
</dbReference>
<keyword evidence="1" id="KW-0812">Transmembrane</keyword>
<gene>
    <name evidence="2" type="ORF">ATJ88_1281</name>
</gene>
<protein>
    <submittedName>
        <fullName evidence="2">Uncharacterized protein</fullName>
    </submittedName>
</protein>
<evidence type="ECO:0000256" key="1">
    <source>
        <dbReference type="SAM" id="Phobius"/>
    </source>
</evidence>
<sequence>MTAQPAVPVDVPRPERSAGSLAWGLILLTVGGALASIDPSSVASVIGLALAVVGGLRFAVGVHRAASNLDSMAAVAYNASRRDDI</sequence>
<accession>A0A2A9EUR0</accession>
<proteinExistence type="predicted"/>
<evidence type="ECO:0000313" key="2">
    <source>
        <dbReference type="EMBL" id="PFG42618.1"/>
    </source>
</evidence>
<dbReference type="Proteomes" id="UP000224130">
    <property type="component" value="Unassembled WGS sequence"/>
</dbReference>
<keyword evidence="1" id="KW-0472">Membrane</keyword>
<keyword evidence="3" id="KW-1185">Reference proteome</keyword>
<name>A0A2A9EUR0_9MICO</name>
<reference evidence="2 3" key="1">
    <citation type="submission" date="2017-10" db="EMBL/GenBank/DDBJ databases">
        <title>Sequencing the genomes of 1000 actinobacteria strains.</title>
        <authorList>
            <person name="Klenk H.-P."/>
        </authorList>
    </citation>
    <scope>NUCLEOTIDE SEQUENCE [LARGE SCALE GENOMIC DNA]</scope>
    <source>
        <strain evidence="2 3">DSM 21863</strain>
    </source>
</reference>
<keyword evidence="1" id="KW-1133">Transmembrane helix</keyword>
<organism evidence="2 3">
    <name type="scientific">Isoptericola jiangsuensis</name>
    <dbReference type="NCBI Taxonomy" id="548579"/>
    <lineage>
        <taxon>Bacteria</taxon>
        <taxon>Bacillati</taxon>
        <taxon>Actinomycetota</taxon>
        <taxon>Actinomycetes</taxon>
        <taxon>Micrococcales</taxon>
        <taxon>Promicromonosporaceae</taxon>
        <taxon>Isoptericola</taxon>
    </lineage>
</organism>
<evidence type="ECO:0000313" key="3">
    <source>
        <dbReference type="Proteomes" id="UP000224130"/>
    </source>
</evidence>
<feature type="transmembrane region" description="Helical" evidence="1">
    <location>
        <begin position="20"/>
        <end position="37"/>
    </location>
</feature>
<feature type="transmembrane region" description="Helical" evidence="1">
    <location>
        <begin position="43"/>
        <end position="62"/>
    </location>
</feature>
<comment type="caution">
    <text evidence="2">The sequence shown here is derived from an EMBL/GenBank/DDBJ whole genome shotgun (WGS) entry which is preliminary data.</text>
</comment>
<dbReference type="AlphaFoldDB" id="A0A2A9EUR0"/>